<proteinExistence type="predicted"/>
<dbReference type="AlphaFoldDB" id="A0A8I6REB4"/>
<keyword evidence="4" id="KW-0862">Zinc</keyword>
<evidence type="ECO:0000259" key="7">
    <source>
        <dbReference type="PROSITE" id="PS50157"/>
    </source>
</evidence>
<dbReference type="RefSeq" id="XP_014242198.1">
    <property type="nucleotide sequence ID" value="XM_014386712.2"/>
</dbReference>
<feature type="domain" description="C2H2-type" evidence="7">
    <location>
        <begin position="444"/>
        <end position="471"/>
    </location>
</feature>
<feature type="region of interest" description="Disordered" evidence="6">
    <location>
        <begin position="302"/>
        <end position="347"/>
    </location>
</feature>
<keyword evidence="9" id="KW-1185">Reference proteome</keyword>
<name>A0A8I6REB4_CIMLE</name>
<dbReference type="KEGG" id="clec:106662539"/>
<sequence>MNPAETKGEHKDNTLSRVTLKIGVKRKPDGTSTFKITSTSEDNKITKMSEDKVDKEEEAVTSIKIEKIEKPPDKDEQKLSEDEEGSSNETKQENGEKEVPNLPVSVSIKKQGEDDETSVKRDSEAESNEDSLSNASKKGVDEDSNEEQKEKEMAKETKPALGILTVKKSEDLIASPGGSFSNMASLVTNGEFVESSAFPCSVCLLRFPTATELESHKAQASHYVCNMAGAKCAAIGFSSAADLAAHQAEAHQGPVQQLAQQVERIPVSYSAQPYQNQMSFQNSRSPQLPLGSQVMLTPVVQQSPQPHPNIPNLPGIQVTKRPANAPEPAPAPKIRREDNTGPSIRLPDSITLVKPSQVTTQKKDDSVANMLATRGITVLPSSSVSRSPRTAQINTAQLRRNTPSQLNSSVSITPSSRQVKPQLPTVDLTQEVEPRRRAGMVRRLVCQICDKVFQTQEALNAHVNTHRTQSKLPFECELCTAQYPTQQGLDYHRQKFHGRRTQISSTSVDMALPVVDIRQPGVKQKLLQVGVRHVLMLSQLHNRAGTASFGLPIVPVDLANNQAYCSLGDMGVSNLLPLGALQSLQ</sequence>
<accession>A0A8I6REB4</accession>
<feature type="compositionally biased region" description="Polar residues" evidence="6">
    <location>
        <begin position="30"/>
        <end position="40"/>
    </location>
</feature>
<dbReference type="InterPro" id="IPR013087">
    <property type="entry name" value="Znf_C2H2_type"/>
</dbReference>
<organism evidence="8 9">
    <name type="scientific">Cimex lectularius</name>
    <name type="common">Bed bug</name>
    <name type="synonym">Acanthia lectularia</name>
    <dbReference type="NCBI Taxonomy" id="79782"/>
    <lineage>
        <taxon>Eukaryota</taxon>
        <taxon>Metazoa</taxon>
        <taxon>Ecdysozoa</taxon>
        <taxon>Arthropoda</taxon>
        <taxon>Hexapoda</taxon>
        <taxon>Insecta</taxon>
        <taxon>Pterygota</taxon>
        <taxon>Neoptera</taxon>
        <taxon>Paraneoptera</taxon>
        <taxon>Hemiptera</taxon>
        <taxon>Heteroptera</taxon>
        <taxon>Panheteroptera</taxon>
        <taxon>Cimicomorpha</taxon>
        <taxon>Cimicidae</taxon>
        <taxon>Cimex</taxon>
    </lineage>
</organism>
<protein>
    <recommendedName>
        <fullName evidence="7">C2H2-type domain-containing protein</fullName>
    </recommendedName>
</protein>
<feature type="compositionally biased region" description="Basic and acidic residues" evidence="6">
    <location>
        <begin position="41"/>
        <end position="55"/>
    </location>
</feature>
<evidence type="ECO:0000256" key="6">
    <source>
        <dbReference type="SAM" id="MobiDB-lite"/>
    </source>
</evidence>
<dbReference type="EnsemblMetazoa" id="XM_014386712.2">
    <property type="protein sequence ID" value="XP_014242198.1"/>
    <property type="gene ID" value="LOC106662539"/>
</dbReference>
<feature type="compositionally biased region" description="Basic and acidic residues" evidence="6">
    <location>
        <begin position="64"/>
        <end position="80"/>
    </location>
</feature>
<keyword evidence="1" id="KW-0479">Metal-binding</keyword>
<feature type="compositionally biased region" description="Basic and acidic residues" evidence="6">
    <location>
        <begin position="1"/>
        <end position="14"/>
    </location>
</feature>
<dbReference type="SMART" id="SM00355">
    <property type="entry name" value="ZnF_C2H2"/>
    <property type="match status" value="4"/>
</dbReference>
<dbReference type="OrthoDB" id="5982876at2759"/>
<dbReference type="InterPro" id="IPR036236">
    <property type="entry name" value="Znf_C2H2_sf"/>
</dbReference>
<dbReference type="Gene3D" id="3.30.160.60">
    <property type="entry name" value="Classic Zinc Finger"/>
    <property type="match status" value="1"/>
</dbReference>
<evidence type="ECO:0000313" key="8">
    <source>
        <dbReference type="EnsemblMetazoa" id="XP_014242198.1"/>
    </source>
</evidence>
<evidence type="ECO:0000256" key="5">
    <source>
        <dbReference type="PROSITE-ProRule" id="PRU00042"/>
    </source>
</evidence>
<feature type="compositionally biased region" description="Basic and acidic residues" evidence="6">
    <location>
        <begin position="90"/>
        <end position="99"/>
    </location>
</feature>
<dbReference type="Pfam" id="PF13912">
    <property type="entry name" value="zf-C2H2_6"/>
    <property type="match status" value="3"/>
</dbReference>
<reference evidence="8" key="1">
    <citation type="submission" date="2022-01" db="UniProtKB">
        <authorList>
            <consortium name="EnsemblMetazoa"/>
        </authorList>
    </citation>
    <scope>IDENTIFICATION</scope>
</reference>
<dbReference type="PANTHER" id="PTHR24379:SF121">
    <property type="entry name" value="C2H2-TYPE DOMAIN-CONTAINING PROTEIN"/>
    <property type="match status" value="1"/>
</dbReference>
<feature type="compositionally biased region" description="Basic and acidic residues" evidence="6">
    <location>
        <begin position="138"/>
        <end position="158"/>
    </location>
</feature>
<feature type="region of interest" description="Disordered" evidence="6">
    <location>
        <begin position="401"/>
        <end position="421"/>
    </location>
</feature>
<feature type="region of interest" description="Disordered" evidence="6">
    <location>
        <begin position="1"/>
        <end position="158"/>
    </location>
</feature>
<evidence type="ECO:0000256" key="1">
    <source>
        <dbReference type="ARBA" id="ARBA00022723"/>
    </source>
</evidence>
<dbReference type="PANTHER" id="PTHR24379">
    <property type="entry name" value="KRAB AND ZINC FINGER DOMAIN-CONTAINING"/>
    <property type="match status" value="1"/>
</dbReference>
<keyword evidence="3 5" id="KW-0863">Zinc-finger</keyword>
<dbReference type="GO" id="GO:0008270">
    <property type="term" value="F:zinc ion binding"/>
    <property type="evidence" value="ECO:0007669"/>
    <property type="project" value="UniProtKB-KW"/>
</dbReference>
<evidence type="ECO:0000313" key="9">
    <source>
        <dbReference type="Proteomes" id="UP000494040"/>
    </source>
</evidence>
<dbReference type="PROSITE" id="PS00028">
    <property type="entry name" value="ZINC_FINGER_C2H2_1"/>
    <property type="match status" value="3"/>
</dbReference>
<dbReference type="GeneID" id="106662539"/>
<dbReference type="SUPFAM" id="SSF57667">
    <property type="entry name" value="beta-beta-alpha zinc fingers"/>
    <property type="match status" value="1"/>
</dbReference>
<dbReference type="PROSITE" id="PS50157">
    <property type="entry name" value="ZINC_FINGER_C2H2_2"/>
    <property type="match status" value="1"/>
</dbReference>
<evidence type="ECO:0000256" key="2">
    <source>
        <dbReference type="ARBA" id="ARBA00022737"/>
    </source>
</evidence>
<feature type="compositionally biased region" description="Polar residues" evidence="6">
    <location>
        <begin position="401"/>
        <end position="419"/>
    </location>
</feature>
<dbReference type="Proteomes" id="UP000494040">
    <property type="component" value="Unassembled WGS sequence"/>
</dbReference>
<keyword evidence="2" id="KW-0677">Repeat</keyword>
<evidence type="ECO:0000256" key="3">
    <source>
        <dbReference type="ARBA" id="ARBA00022771"/>
    </source>
</evidence>
<evidence type="ECO:0000256" key="4">
    <source>
        <dbReference type="ARBA" id="ARBA00022833"/>
    </source>
</evidence>